<dbReference type="Pfam" id="PF01804">
    <property type="entry name" value="Penicil_amidase"/>
    <property type="match status" value="1"/>
</dbReference>
<dbReference type="EC" id="3.5.1.11" evidence="6"/>
<dbReference type="SUPFAM" id="SSF56235">
    <property type="entry name" value="N-terminal nucleophile aminohydrolases (Ntn hydrolases)"/>
    <property type="match status" value="1"/>
</dbReference>
<evidence type="ECO:0000256" key="1">
    <source>
        <dbReference type="ARBA" id="ARBA00006586"/>
    </source>
</evidence>
<dbReference type="InterPro" id="IPR002692">
    <property type="entry name" value="S45"/>
</dbReference>
<comment type="cofactor">
    <cofactor evidence="5">
        <name>Ca(2+)</name>
        <dbReference type="ChEBI" id="CHEBI:29108"/>
    </cofactor>
    <text evidence="5">Binds 1 Ca(2+) ion per dimer.</text>
</comment>
<organism evidence="6 7">
    <name type="scientific">Pseudoduganella violacea</name>
    <dbReference type="NCBI Taxonomy" id="1715466"/>
    <lineage>
        <taxon>Bacteria</taxon>
        <taxon>Pseudomonadati</taxon>
        <taxon>Pseudomonadota</taxon>
        <taxon>Betaproteobacteria</taxon>
        <taxon>Burkholderiales</taxon>
        <taxon>Oxalobacteraceae</taxon>
        <taxon>Telluria group</taxon>
        <taxon>Pseudoduganella</taxon>
    </lineage>
</organism>
<dbReference type="PANTHER" id="PTHR34218:SF4">
    <property type="entry name" value="ACYL-HOMOSERINE LACTONE ACYLASE QUIP"/>
    <property type="match status" value="1"/>
</dbReference>
<evidence type="ECO:0000256" key="3">
    <source>
        <dbReference type="ARBA" id="ARBA00023145"/>
    </source>
</evidence>
<evidence type="ECO:0000256" key="5">
    <source>
        <dbReference type="PIRSR" id="PIRSR001227-2"/>
    </source>
</evidence>
<dbReference type="GO" id="GO:0008953">
    <property type="term" value="F:penicillin amidase activity"/>
    <property type="evidence" value="ECO:0007669"/>
    <property type="project" value="UniProtKB-EC"/>
</dbReference>
<keyword evidence="7" id="KW-1185">Reference proteome</keyword>
<dbReference type="InterPro" id="IPR014395">
    <property type="entry name" value="Pen/GL7ACA/AHL_acylase"/>
</dbReference>
<dbReference type="Gene3D" id="2.30.120.10">
    <property type="match status" value="1"/>
</dbReference>
<dbReference type="Gene3D" id="1.10.439.10">
    <property type="entry name" value="Penicillin Amidohydrolase, domain 1"/>
    <property type="match status" value="1"/>
</dbReference>
<evidence type="ECO:0000313" key="6">
    <source>
        <dbReference type="EMBL" id="MBB3120726.1"/>
    </source>
</evidence>
<dbReference type="Proteomes" id="UP000541535">
    <property type="component" value="Unassembled WGS sequence"/>
</dbReference>
<dbReference type="RefSeq" id="WP_183442493.1">
    <property type="nucleotide sequence ID" value="NZ_JACHXD010000011.1"/>
</dbReference>
<keyword evidence="2 6" id="KW-0378">Hydrolase</keyword>
<name>A0A7W5FVG5_9BURK</name>
<feature type="binding site" evidence="5">
    <location>
        <position position="196"/>
    </location>
    <ligand>
        <name>Ca(2+)</name>
        <dbReference type="ChEBI" id="CHEBI:29108"/>
    </ligand>
</feature>
<dbReference type="GO" id="GO:0046872">
    <property type="term" value="F:metal ion binding"/>
    <property type="evidence" value="ECO:0007669"/>
    <property type="project" value="UniProtKB-KW"/>
</dbReference>
<sequence length="802" mass="84975">MAVRSAGGVGRWVKRGVLLLLALLVLALLAAWFFLRGSLAQLDGRRTAAGLTATVTIARDAQGVPTISGSDRLDVAYATGFVHGQDRFFQMDLLRRVAAGELSELFGPKALVVDRPNRLHRFRARAEQAVAAMAPADRALLERYAAGANEGLNALGTRPFEYGLIGLSPRAWTPADSLLVIWAMYFDLQGRLEARELARGWLRDNSSAEQLAFLLPESTAWDTPLDGVAPPPPAPLPERAPGWWGKSAAKNGDEVAAIDFVDSVGSNNWALAGSRNGGGGAIVADDMHLGIKLPNTWYRAVLAIPDAAGGTRRLVGVTLPGAPLIVVGSNGRVAWGFTNSYGDYLDLIAAEEDAAKPGQVKLAGGDWEKLVVRQETILVKGAAAEPLTVRESSAGPLRQAGGRTYAVHWTAHAPGAVNVNMRKLEAANNLDEALAIAATMGIPAQNFVGGDDKGNIGWTIAGLLPRRAAPGLASTFPLAADTVGVGWSGWLAPQNYPVVRNPASGQLHTANSRQLLGPGAELLGDGGLDLGARSQQVSASLKALGAQADERAVYGVMLDDRALFMAGWRERALAALATPGASSDPKRAELVRLLKTGWSGHASVDSTAYRITRGFMWSLYELLYGAANADLHKLDEEARISTATARWPAVLARLLDEQPPGWLPSQYASWTALQLAALDRTAAELAPDGKPLSAATWGARNTAGIAHPIAGAVPALRQWLSVPPDQLPGDSNMPRVAGRTFGQSERLTVSPGREEQGIFNMPGGQSGHPLSPFFLAGHEDWVKGRPTPLLPGPAQYLLTLTK</sequence>
<evidence type="ECO:0000256" key="2">
    <source>
        <dbReference type="ARBA" id="ARBA00022801"/>
    </source>
</evidence>
<dbReference type="InterPro" id="IPR043146">
    <property type="entry name" value="Penicillin_amidase_N_B-knob"/>
</dbReference>
<evidence type="ECO:0000256" key="4">
    <source>
        <dbReference type="PIRSR" id="PIRSR001227-1"/>
    </source>
</evidence>
<dbReference type="PIRSF" id="PIRSF001227">
    <property type="entry name" value="Pen_acylase"/>
    <property type="match status" value="1"/>
</dbReference>
<keyword evidence="3" id="KW-0865">Zymogen</keyword>
<keyword evidence="5" id="KW-0479">Metal-binding</keyword>
<dbReference type="AlphaFoldDB" id="A0A7W5FVG5"/>
<dbReference type="InterPro" id="IPR023343">
    <property type="entry name" value="Penicillin_amidase_dom1"/>
</dbReference>
<comment type="caution">
    <text evidence="6">The sequence shown here is derived from an EMBL/GenBank/DDBJ whole genome shotgun (WGS) entry which is preliminary data.</text>
</comment>
<accession>A0A7W5FVG5</accession>
<dbReference type="Gene3D" id="1.10.1400.10">
    <property type="match status" value="1"/>
</dbReference>
<comment type="similarity">
    <text evidence="1">Belongs to the peptidase S45 family.</text>
</comment>
<feature type="active site" description="Nucleophile" evidence="4">
    <location>
        <position position="266"/>
    </location>
</feature>
<proteinExistence type="inferred from homology"/>
<dbReference type="GO" id="GO:0017000">
    <property type="term" value="P:antibiotic biosynthetic process"/>
    <property type="evidence" value="ECO:0007669"/>
    <property type="project" value="InterPro"/>
</dbReference>
<dbReference type="Gene3D" id="3.60.20.10">
    <property type="entry name" value="Glutamine Phosphoribosylpyrophosphate, subunit 1, domain 1"/>
    <property type="match status" value="1"/>
</dbReference>
<feature type="binding site" evidence="5">
    <location>
        <position position="343"/>
    </location>
    <ligand>
        <name>Ca(2+)</name>
        <dbReference type="ChEBI" id="CHEBI:29108"/>
    </ligand>
</feature>
<dbReference type="PANTHER" id="PTHR34218">
    <property type="entry name" value="PEPTIDASE S45 PENICILLIN AMIDASE"/>
    <property type="match status" value="1"/>
</dbReference>
<evidence type="ECO:0000313" key="7">
    <source>
        <dbReference type="Proteomes" id="UP000541535"/>
    </source>
</evidence>
<dbReference type="CDD" id="cd03747">
    <property type="entry name" value="Ntn_PGA_like"/>
    <property type="match status" value="1"/>
</dbReference>
<feature type="binding site" evidence="5">
    <location>
        <position position="346"/>
    </location>
    <ligand>
        <name>Ca(2+)</name>
        <dbReference type="ChEBI" id="CHEBI:29108"/>
    </ligand>
</feature>
<keyword evidence="5" id="KW-0106">Calcium</keyword>
<protein>
    <submittedName>
        <fullName evidence="6">Penicillin amidase</fullName>
        <ecNumber evidence="6">3.5.1.11</ecNumber>
    </submittedName>
</protein>
<reference evidence="6 7" key="1">
    <citation type="submission" date="2020-08" db="EMBL/GenBank/DDBJ databases">
        <title>Genomic Encyclopedia of Type Strains, Phase III (KMG-III): the genomes of soil and plant-associated and newly described type strains.</title>
        <authorList>
            <person name="Whitman W."/>
        </authorList>
    </citation>
    <scope>NUCLEOTIDE SEQUENCE [LARGE SCALE GENOMIC DNA]</scope>
    <source>
        <strain evidence="6 7">CECT 8897</strain>
    </source>
</reference>
<dbReference type="InterPro" id="IPR043147">
    <property type="entry name" value="Penicillin_amidase_A-knob"/>
</dbReference>
<dbReference type="EMBL" id="JACHXD010000011">
    <property type="protein sequence ID" value="MBB3120726.1"/>
    <property type="molecule type" value="Genomic_DNA"/>
</dbReference>
<dbReference type="InterPro" id="IPR029055">
    <property type="entry name" value="Ntn_hydrolases_N"/>
</dbReference>
<gene>
    <name evidence="6" type="ORF">FHS03_003796</name>
</gene>